<dbReference type="Gene3D" id="3.30.70.270">
    <property type="match status" value="1"/>
</dbReference>
<keyword evidence="1" id="KW-1185">Reference proteome</keyword>
<organism evidence="1 2">
    <name type="scientific">Solanum pennellii</name>
    <name type="common">Tomato</name>
    <name type="synonym">Lycopersicon pennellii</name>
    <dbReference type="NCBI Taxonomy" id="28526"/>
    <lineage>
        <taxon>Eukaryota</taxon>
        <taxon>Viridiplantae</taxon>
        <taxon>Streptophyta</taxon>
        <taxon>Embryophyta</taxon>
        <taxon>Tracheophyta</taxon>
        <taxon>Spermatophyta</taxon>
        <taxon>Magnoliopsida</taxon>
        <taxon>eudicotyledons</taxon>
        <taxon>Gunneridae</taxon>
        <taxon>Pentapetalae</taxon>
        <taxon>asterids</taxon>
        <taxon>lamiids</taxon>
        <taxon>Solanales</taxon>
        <taxon>Solanaceae</taxon>
        <taxon>Solanoideae</taxon>
        <taxon>Solaneae</taxon>
        <taxon>Solanum</taxon>
        <taxon>Solanum subgen. Lycopersicon</taxon>
    </lineage>
</organism>
<sequence>MTLQVFQEHWLYAKFSESVFWLRSVIFLSHVVSDLGVEVDPKKIKAVKNWLRPLTPIDIRTFLDLTNHYRRFVEGFSAIAASLTSLTKKKVMFEWSETCEERFQKLKERLPSALLLTLPRNGEG</sequence>
<dbReference type="PANTHER" id="PTHR37984">
    <property type="entry name" value="PROTEIN CBG26694"/>
    <property type="match status" value="1"/>
</dbReference>
<dbReference type="InterPro" id="IPR050951">
    <property type="entry name" value="Retrovirus_Pol_polyprotein"/>
</dbReference>
<gene>
    <name evidence="2" type="primary">LOC107021514</name>
</gene>
<name>A0ABM1GYC7_SOLPN</name>
<dbReference type="RefSeq" id="XP_015077682.1">
    <property type="nucleotide sequence ID" value="XM_015222196.1"/>
</dbReference>
<dbReference type="InterPro" id="IPR043502">
    <property type="entry name" value="DNA/RNA_pol_sf"/>
</dbReference>
<dbReference type="Proteomes" id="UP000694930">
    <property type="component" value="Chromosome 1"/>
</dbReference>
<dbReference type="InterPro" id="IPR043128">
    <property type="entry name" value="Rev_trsase/Diguanyl_cyclase"/>
</dbReference>
<evidence type="ECO:0000313" key="1">
    <source>
        <dbReference type="Proteomes" id="UP000694930"/>
    </source>
</evidence>
<reference evidence="1" key="1">
    <citation type="journal article" date="2014" name="Nat. Genet.">
        <title>The genome of the stress-tolerant wild tomato species Solanum pennellii.</title>
        <authorList>
            <person name="Bolger A."/>
            <person name="Scossa F."/>
            <person name="Bolger M.E."/>
            <person name="Lanz C."/>
            <person name="Maumus F."/>
            <person name="Tohge T."/>
            <person name="Quesneville H."/>
            <person name="Alseekh S."/>
            <person name="Sorensen I."/>
            <person name="Lichtenstein G."/>
            <person name="Fich E.A."/>
            <person name="Conte M."/>
            <person name="Keller H."/>
            <person name="Schneeberger K."/>
            <person name="Schwacke R."/>
            <person name="Ofner I."/>
            <person name="Vrebalov J."/>
            <person name="Xu Y."/>
            <person name="Osorio S."/>
            <person name="Aflitos S.A."/>
            <person name="Schijlen E."/>
            <person name="Jimenez-Gomez J.M."/>
            <person name="Ryngajllo M."/>
            <person name="Kimura S."/>
            <person name="Kumar R."/>
            <person name="Koenig D."/>
            <person name="Headland L.R."/>
            <person name="Maloof J.N."/>
            <person name="Sinha N."/>
            <person name="van Ham R.C."/>
            <person name="Lankhorst R.K."/>
            <person name="Mao L."/>
            <person name="Vogel A."/>
            <person name="Arsova B."/>
            <person name="Panstruga R."/>
            <person name="Fei Z."/>
            <person name="Rose J.K."/>
            <person name="Zamir D."/>
            <person name="Carrari F."/>
            <person name="Giovannoni J.J."/>
            <person name="Weigel D."/>
            <person name="Usadel B."/>
            <person name="Fernie A.R."/>
        </authorList>
    </citation>
    <scope>NUCLEOTIDE SEQUENCE [LARGE SCALE GENOMIC DNA]</scope>
    <source>
        <strain evidence="1">cv. LA0716</strain>
    </source>
</reference>
<accession>A0ABM1GYC7</accession>
<protein>
    <submittedName>
        <fullName evidence="2">Uncharacterized protein LOC107021514</fullName>
    </submittedName>
</protein>
<reference evidence="2" key="2">
    <citation type="submission" date="2025-08" db="UniProtKB">
        <authorList>
            <consortium name="RefSeq"/>
        </authorList>
    </citation>
    <scope>IDENTIFICATION</scope>
</reference>
<dbReference type="SUPFAM" id="SSF56672">
    <property type="entry name" value="DNA/RNA polymerases"/>
    <property type="match status" value="1"/>
</dbReference>
<proteinExistence type="predicted"/>
<dbReference type="GeneID" id="107021514"/>
<evidence type="ECO:0000313" key="2">
    <source>
        <dbReference type="RefSeq" id="XP_015077682.1"/>
    </source>
</evidence>
<dbReference type="PANTHER" id="PTHR37984:SF5">
    <property type="entry name" value="PROTEIN NYNRIN-LIKE"/>
    <property type="match status" value="1"/>
</dbReference>